<evidence type="ECO:0000313" key="2">
    <source>
        <dbReference type="EMBL" id="CAB4004176.1"/>
    </source>
</evidence>
<keyword evidence="3" id="KW-1185">Reference proteome</keyword>
<gene>
    <name evidence="2" type="ORF">PACLA_8A020612</name>
</gene>
<dbReference type="OrthoDB" id="411372at2759"/>
<dbReference type="AlphaFoldDB" id="A0A7D9IAD9"/>
<protein>
    <submittedName>
        <fullName evidence="2">---NA</fullName>
    </submittedName>
</protein>
<name>A0A7D9IAD9_PARCT</name>
<evidence type="ECO:0000313" key="3">
    <source>
        <dbReference type="Proteomes" id="UP001152795"/>
    </source>
</evidence>
<comment type="caution">
    <text evidence="2">The sequence shown here is derived from an EMBL/GenBank/DDBJ whole genome shotgun (WGS) entry which is preliminary data.</text>
</comment>
<sequence>MNNLLTTTANIKLLYDGDKYRWTGSLIELKEFVNKYLQIKGEWTSPGGHVKLFTAEASDFAIKWYGPRSQKLTIEVDSCDHYLEAKLMNLSVGKQVSEGELHANKDDALKSSGPCSCSCKCSGGVAVASLEGLKLDIAILESRLNLANPSDEILSELILIQNKQRDIEATIRKQDEIICKLYEDNTFFKSKLQSFINLIPAASHNNQENNNGGTISFANNVCKSPSIVNNQFHENKDCASGDSLILLDEPQLSDVENKALNPASVINKEDEPSTRTSNQYHENNVSESANVINLSVEKSSSRRREQLHEIGKLTTNNKTPKELFQQTRKSLIPCPYLFGRGWCVKASKCDYSHQNTGREKNELLKSEVPCPFLKKRGFCLKGTSCDFLHPVKPQPSARPRNMSRYVPNYPPVPLCQPSIGQDVRFPFLCPAPRFVNPSFPPSLMNVPTWPPRMY</sequence>
<dbReference type="GO" id="GO:0046872">
    <property type="term" value="F:metal ion binding"/>
    <property type="evidence" value="ECO:0007669"/>
    <property type="project" value="InterPro"/>
</dbReference>
<dbReference type="Gene3D" id="4.10.1000.10">
    <property type="entry name" value="Zinc finger, CCCH-type"/>
    <property type="match status" value="1"/>
</dbReference>
<feature type="region of interest" description="Disordered" evidence="1">
    <location>
        <begin position="261"/>
        <end position="284"/>
    </location>
</feature>
<organism evidence="2 3">
    <name type="scientific">Paramuricea clavata</name>
    <name type="common">Red gorgonian</name>
    <name type="synonym">Violescent sea-whip</name>
    <dbReference type="NCBI Taxonomy" id="317549"/>
    <lineage>
        <taxon>Eukaryota</taxon>
        <taxon>Metazoa</taxon>
        <taxon>Cnidaria</taxon>
        <taxon>Anthozoa</taxon>
        <taxon>Octocorallia</taxon>
        <taxon>Malacalcyonacea</taxon>
        <taxon>Plexauridae</taxon>
        <taxon>Paramuricea</taxon>
    </lineage>
</organism>
<dbReference type="SMART" id="SM00356">
    <property type="entry name" value="ZnF_C3H1"/>
    <property type="match status" value="2"/>
</dbReference>
<reference evidence="2" key="1">
    <citation type="submission" date="2020-04" db="EMBL/GenBank/DDBJ databases">
        <authorList>
            <person name="Alioto T."/>
            <person name="Alioto T."/>
            <person name="Gomez Garrido J."/>
        </authorList>
    </citation>
    <scope>NUCLEOTIDE SEQUENCE</scope>
    <source>
        <strain evidence="2">A484AB</strain>
    </source>
</reference>
<dbReference type="EMBL" id="CACRXK020004825">
    <property type="protein sequence ID" value="CAB4004176.1"/>
    <property type="molecule type" value="Genomic_DNA"/>
</dbReference>
<proteinExistence type="predicted"/>
<dbReference type="PROSITE" id="PS50103">
    <property type="entry name" value="ZF_C3H1"/>
    <property type="match status" value="2"/>
</dbReference>
<feature type="compositionally biased region" description="Polar residues" evidence="1">
    <location>
        <begin position="274"/>
        <end position="284"/>
    </location>
</feature>
<evidence type="ECO:0000256" key="1">
    <source>
        <dbReference type="SAM" id="MobiDB-lite"/>
    </source>
</evidence>
<dbReference type="Proteomes" id="UP001152795">
    <property type="component" value="Unassembled WGS sequence"/>
</dbReference>
<accession>A0A7D9IAD9</accession>
<dbReference type="InterPro" id="IPR000571">
    <property type="entry name" value="Znf_CCCH"/>
</dbReference>